<name>A0A8S0WLM5_CYCAE</name>
<gene>
    <name evidence="4" type="ORF">AAE3_LOCUS7586</name>
</gene>
<dbReference type="InterPro" id="IPR036908">
    <property type="entry name" value="RlpA-like_sf"/>
</dbReference>
<evidence type="ECO:0000313" key="4">
    <source>
        <dbReference type="EMBL" id="CAA7265417.1"/>
    </source>
</evidence>
<evidence type="ECO:0000313" key="5">
    <source>
        <dbReference type="Proteomes" id="UP000467700"/>
    </source>
</evidence>
<accession>A0A8S0WLM5</accession>
<dbReference type="InterPro" id="IPR051477">
    <property type="entry name" value="Expansin_CellWall"/>
</dbReference>
<dbReference type="SUPFAM" id="SSF50685">
    <property type="entry name" value="Barwin-like endoglucanases"/>
    <property type="match status" value="1"/>
</dbReference>
<dbReference type="Gene3D" id="2.40.40.10">
    <property type="entry name" value="RlpA-like domain"/>
    <property type="match status" value="1"/>
</dbReference>
<sequence>MLSRLCILLPFALSTVATAFAEGPRRMVHRSIAKRTHGDVQLFKRFDGTRWTFYDVGLGACGQTNVASDYIVALNAEQFGPGYPGPNCFKSITLSYNGKTATATIMDSCPGCPYGGLDLSRGLFQHFASEDVGVIYGSWSFNDGSAATTTTTKAAAATTTRTTTKAATTTQATTTRTSRAAAATTTSHHSTTTSRAANLAVSTSSHASSSTHSASSTHASSSFGSSSTVASATASASASATADTAALIQENLAAMSDILTKLAGLIVTAGLGTEESD</sequence>
<comment type="caution">
    <text evidence="4">The sequence shown here is derived from an EMBL/GenBank/DDBJ whole genome shotgun (WGS) entry which is preliminary data.</text>
</comment>
<evidence type="ECO:0000256" key="2">
    <source>
        <dbReference type="SAM" id="MobiDB-lite"/>
    </source>
</evidence>
<evidence type="ECO:0000256" key="3">
    <source>
        <dbReference type="SAM" id="SignalP"/>
    </source>
</evidence>
<evidence type="ECO:0000256" key="1">
    <source>
        <dbReference type="ARBA" id="ARBA00022729"/>
    </source>
</evidence>
<dbReference type="CDD" id="cd22191">
    <property type="entry name" value="DPBB_RlpA_EXP_N-like"/>
    <property type="match status" value="1"/>
</dbReference>
<feature type="signal peptide" evidence="3">
    <location>
        <begin position="1"/>
        <end position="21"/>
    </location>
</feature>
<dbReference type="PANTHER" id="PTHR31836:SF28">
    <property type="entry name" value="SRCR DOMAIN-CONTAINING PROTEIN-RELATED"/>
    <property type="match status" value="1"/>
</dbReference>
<protein>
    <recommendedName>
        <fullName evidence="6">RlpA-like double-psi beta-barrel-protein domain-containing protein-containing protein</fullName>
    </recommendedName>
</protein>
<proteinExistence type="predicted"/>
<dbReference type="OrthoDB" id="623670at2759"/>
<feature type="region of interest" description="Disordered" evidence="2">
    <location>
        <begin position="154"/>
        <end position="223"/>
    </location>
</feature>
<dbReference type="AlphaFoldDB" id="A0A8S0WLM5"/>
<keyword evidence="5" id="KW-1185">Reference proteome</keyword>
<dbReference type="EMBL" id="CACVBS010000048">
    <property type="protein sequence ID" value="CAA7265417.1"/>
    <property type="molecule type" value="Genomic_DNA"/>
</dbReference>
<evidence type="ECO:0008006" key="6">
    <source>
        <dbReference type="Google" id="ProtNLM"/>
    </source>
</evidence>
<dbReference type="Proteomes" id="UP000467700">
    <property type="component" value="Unassembled WGS sequence"/>
</dbReference>
<keyword evidence="1 3" id="KW-0732">Signal</keyword>
<organism evidence="4 5">
    <name type="scientific">Cyclocybe aegerita</name>
    <name type="common">Black poplar mushroom</name>
    <name type="synonym">Agrocybe aegerita</name>
    <dbReference type="NCBI Taxonomy" id="1973307"/>
    <lineage>
        <taxon>Eukaryota</taxon>
        <taxon>Fungi</taxon>
        <taxon>Dikarya</taxon>
        <taxon>Basidiomycota</taxon>
        <taxon>Agaricomycotina</taxon>
        <taxon>Agaricomycetes</taxon>
        <taxon>Agaricomycetidae</taxon>
        <taxon>Agaricales</taxon>
        <taxon>Agaricineae</taxon>
        <taxon>Bolbitiaceae</taxon>
        <taxon>Cyclocybe</taxon>
    </lineage>
</organism>
<feature type="chain" id="PRO_5035906860" description="RlpA-like double-psi beta-barrel-protein domain-containing protein-containing protein" evidence="3">
    <location>
        <begin position="22"/>
        <end position="277"/>
    </location>
</feature>
<reference evidence="4 5" key="1">
    <citation type="submission" date="2020-01" db="EMBL/GenBank/DDBJ databases">
        <authorList>
            <person name="Gupta K D."/>
        </authorList>
    </citation>
    <scope>NUCLEOTIDE SEQUENCE [LARGE SCALE GENOMIC DNA]</scope>
</reference>
<dbReference type="PANTHER" id="PTHR31836">
    <property type="match status" value="1"/>
</dbReference>